<dbReference type="PANTHER" id="PTHR30461">
    <property type="entry name" value="DNA-INVERTASE FROM LAMBDOID PROPHAGE"/>
    <property type="match status" value="1"/>
</dbReference>
<feature type="active site" description="O-(5'-phospho-DNA)-serine intermediate" evidence="6 7">
    <location>
        <position position="9"/>
    </location>
</feature>
<dbReference type="SMART" id="SM00857">
    <property type="entry name" value="Resolvase"/>
    <property type="match status" value="1"/>
</dbReference>
<dbReference type="Gene3D" id="3.40.50.1390">
    <property type="entry name" value="Resolvase, N-terminal catalytic domain"/>
    <property type="match status" value="1"/>
</dbReference>
<protein>
    <submittedName>
        <fullName evidence="9">Recombinase family protein</fullName>
    </submittedName>
</protein>
<dbReference type="Proteomes" id="UP000269199">
    <property type="component" value="Chromosome"/>
</dbReference>
<keyword evidence="3" id="KW-0230">DNA invertase</keyword>
<evidence type="ECO:0000256" key="2">
    <source>
        <dbReference type="ARBA" id="ARBA00022908"/>
    </source>
</evidence>
<gene>
    <name evidence="9" type="ORF">RC54_05950</name>
</gene>
<feature type="domain" description="Resolvase/invertase-type recombinase catalytic" evidence="8">
    <location>
        <begin position="1"/>
        <end position="135"/>
    </location>
</feature>
<dbReference type="SUPFAM" id="SSF53041">
    <property type="entry name" value="Resolvase-like"/>
    <property type="match status" value="1"/>
</dbReference>
<dbReference type="CDD" id="cd03768">
    <property type="entry name" value="SR_ResInv"/>
    <property type="match status" value="1"/>
</dbReference>
<organism evidence="9 10">
    <name type="scientific">Herbaspirillum rubrisubalbicans</name>
    <dbReference type="NCBI Taxonomy" id="80842"/>
    <lineage>
        <taxon>Bacteria</taxon>
        <taxon>Pseudomonadati</taxon>
        <taxon>Pseudomonadota</taxon>
        <taxon>Betaproteobacteria</taxon>
        <taxon>Burkholderiales</taxon>
        <taxon>Oxalobacteraceae</taxon>
        <taxon>Herbaspirillum</taxon>
    </lineage>
</organism>
<dbReference type="PROSITE" id="PS00397">
    <property type="entry name" value="RECOMBINASES_1"/>
    <property type="match status" value="1"/>
</dbReference>
<comment type="similarity">
    <text evidence="1">Belongs to the site-specific recombinase resolvase family.</text>
</comment>
<dbReference type="GO" id="GO:0003677">
    <property type="term" value="F:DNA binding"/>
    <property type="evidence" value="ECO:0007669"/>
    <property type="project" value="UniProtKB-KW"/>
</dbReference>
<evidence type="ECO:0000313" key="9">
    <source>
        <dbReference type="EMBL" id="AYR26927.1"/>
    </source>
</evidence>
<evidence type="ECO:0000313" key="10">
    <source>
        <dbReference type="Proteomes" id="UP000269199"/>
    </source>
</evidence>
<evidence type="ECO:0000256" key="3">
    <source>
        <dbReference type="ARBA" id="ARBA00023100"/>
    </source>
</evidence>
<dbReference type="PROSITE" id="PS51736">
    <property type="entry name" value="RECOMBINASES_3"/>
    <property type="match status" value="1"/>
</dbReference>
<dbReference type="InterPro" id="IPR006118">
    <property type="entry name" value="Recombinase_CS"/>
</dbReference>
<accession>A0AAD0UBM8</accession>
<proteinExistence type="inferred from homology"/>
<dbReference type="InterPro" id="IPR006119">
    <property type="entry name" value="Resolv_N"/>
</dbReference>
<evidence type="ECO:0000256" key="1">
    <source>
        <dbReference type="ARBA" id="ARBA00009913"/>
    </source>
</evidence>
<keyword evidence="4" id="KW-0238">DNA-binding</keyword>
<dbReference type="PROSITE" id="PS00398">
    <property type="entry name" value="RECOMBINASES_2"/>
    <property type="match status" value="1"/>
</dbReference>
<dbReference type="FunFam" id="3.40.50.1390:FF:000001">
    <property type="entry name" value="DNA recombinase"/>
    <property type="match status" value="1"/>
</dbReference>
<dbReference type="PANTHER" id="PTHR30461:SF2">
    <property type="entry name" value="SERINE RECOMBINASE PINE-RELATED"/>
    <property type="match status" value="1"/>
</dbReference>
<dbReference type="AlphaFoldDB" id="A0AAD0UBM8"/>
<dbReference type="Pfam" id="PF00239">
    <property type="entry name" value="Resolvase"/>
    <property type="match status" value="1"/>
</dbReference>
<dbReference type="GO" id="GO:0015074">
    <property type="term" value="P:DNA integration"/>
    <property type="evidence" value="ECO:0007669"/>
    <property type="project" value="UniProtKB-KW"/>
</dbReference>
<dbReference type="InterPro" id="IPR050639">
    <property type="entry name" value="SSR_resolvase"/>
</dbReference>
<evidence type="ECO:0000256" key="7">
    <source>
        <dbReference type="PROSITE-ProRule" id="PRU10137"/>
    </source>
</evidence>
<evidence type="ECO:0000256" key="5">
    <source>
        <dbReference type="ARBA" id="ARBA00023172"/>
    </source>
</evidence>
<dbReference type="GO" id="GO:0000150">
    <property type="term" value="F:DNA strand exchange activity"/>
    <property type="evidence" value="ECO:0007669"/>
    <property type="project" value="UniProtKB-KW"/>
</dbReference>
<reference evidence="9 10" key="1">
    <citation type="submission" date="2017-11" db="EMBL/GenBank/DDBJ databases">
        <title>Complete genome sequence of Herbaspirillum rubrisubalbicans DSM 11543.</title>
        <authorList>
            <person name="Chen M."/>
            <person name="An Q."/>
        </authorList>
    </citation>
    <scope>NUCLEOTIDE SEQUENCE [LARGE SCALE GENOMIC DNA]</scope>
    <source>
        <strain evidence="9 10">DSM 11543</strain>
    </source>
</reference>
<evidence type="ECO:0000259" key="8">
    <source>
        <dbReference type="PROSITE" id="PS51736"/>
    </source>
</evidence>
<sequence>MIAGYARVSTEEQNLELQIQSLRARGCEIIYKDWGVSGAISSRPGLDEAIANLRAGDTLIVWRLDRLGRSLTHLTQLLEYFAKKGIGFSSVTEHMDTSSAGGRLIFHVMAALAEFERSLISERTRAGMACAKSAGKVIGRRPSLSNEQCEEALKLIKQASWSIPAVSEHFGIHPKTLARLLKNM</sequence>
<keyword evidence="5" id="KW-0233">DNA recombination</keyword>
<dbReference type="InterPro" id="IPR036162">
    <property type="entry name" value="Resolvase-like_N_sf"/>
</dbReference>
<keyword evidence="2" id="KW-0229">DNA integration</keyword>
<evidence type="ECO:0000256" key="6">
    <source>
        <dbReference type="PIRSR" id="PIRSR606118-50"/>
    </source>
</evidence>
<dbReference type="EMBL" id="CP024996">
    <property type="protein sequence ID" value="AYR26927.1"/>
    <property type="molecule type" value="Genomic_DNA"/>
</dbReference>
<evidence type="ECO:0000256" key="4">
    <source>
        <dbReference type="ARBA" id="ARBA00023125"/>
    </source>
</evidence>
<name>A0AAD0UBM8_9BURK</name>